<dbReference type="EMBL" id="LT629710">
    <property type="protein sequence ID" value="SDP27489.1"/>
    <property type="molecule type" value="Genomic_DNA"/>
</dbReference>
<dbReference type="OrthoDB" id="4481258at2"/>
<organism evidence="7 8">
    <name type="scientific">Nakamurella panacisegetis</name>
    <dbReference type="NCBI Taxonomy" id="1090615"/>
    <lineage>
        <taxon>Bacteria</taxon>
        <taxon>Bacillati</taxon>
        <taxon>Actinomycetota</taxon>
        <taxon>Actinomycetes</taxon>
        <taxon>Nakamurellales</taxon>
        <taxon>Nakamurellaceae</taxon>
        <taxon>Nakamurella</taxon>
    </lineage>
</organism>
<evidence type="ECO:0000256" key="4">
    <source>
        <dbReference type="ARBA" id="ARBA00022989"/>
    </source>
</evidence>
<evidence type="ECO:0000256" key="3">
    <source>
        <dbReference type="ARBA" id="ARBA00022692"/>
    </source>
</evidence>
<feature type="transmembrane region" description="Helical" evidence="6">
    <location>
        <begin position="277"/>
        <end position="297"/>
    </location>
</feature>
<comment type="subcellular location">
    <subcellularLocation>
        <location evidence="1">Cell membrane</location>
        <topology evidence="1">Multi-pass membrane protein</topology>
    </subcellularLocation>
</comment>
<accession>A0A1H0RE80</accession>
<dbReference type="PANTHER" id="PTHR39087">
    <property type="entry name" value="UPF0104 MEMBRANE PROTEIN MJ1595"/>
    <property type="match status" value="1"/>
</dbReference>
<sequence length="358" mass="36379">MPETTVDQRTAATAAATVEPAPSRGTVGRRIAVGVFVPATLVIYLVTAAPTLTAGVGSLASASLMWLLAGLTATLGSMLAFAALRTRTLAVGGSRVRLRRTLAVSYGAGAVHTTLPAGAVFSTAYAYRHLRAWGASTSATTWSMAITGLLSTLTLSGIGVLGLALTAGTGGSIAIPILEIALGLATAIALVQTAHHPAHIVRWAHRGLVGINRLRRKPVQTGAARLSEIVADLRVIRPSARDWLAAAMLALANWAMDLACLAACCAAVGIHITFPALLLTYTAGMAAGSLLPLPAGLGAVETAMTLGITMAGAAAAPALAAVLLYRLLSTGSVVVLGWLIVAAQQVHTGPDDSAHRTT</sequence>
<feature type="transmembrane region" description="Helical" evidence="6">
    <location>
        <begin position="139"/>
        <end position="166"/>
    </location>
</feature>
<feature type="transmembrane region" description="Helical" evidence="6">
    <location>
        <begin position="303"/>
        <end position="325"/>
    </location>
</feature>
<protein>
    <recommendedName>
        <fullName evidence="9">Lysylphosphatidylglycerol synthase TM region</fullName>
    </recommendedName>
</protein>
<proteinExistence type="predicted"/>
<feature type="transmembrane region" description="Helical" evidence="6">
    <location>
        <begin position="31"/>
        <end position="52"/>
    </location>
</feature>
<keyword evidence="5 6" id="KW-0472">Membrane</keyword>
<evidence type="ECO:0000313" key="8">
    <source>
        <dbReference type="Proteomes" id="UP000198741"/>
    </source>
</evidence>
<dbReference type="AlphaFoldDB" id="A0A1H0RE80"/>
<feature type="transmembrane region" description="Helical" evidence="6">
    <location>
        <begin position="64"/>
        <end position="84"/>
    </location>
</feature>
<evidence type="ECO:0000256" key="6">
    <source>
        <dbReference type="SAM" id="Phobius"/>
    </source>
</evidence>
<evidence type="ECO:0000256" key="5">
    <source>
        <dbReference type="ARBA" id="ARBA00023136"/>
    </source>
</evidence>
<evidence type="ECO:0000256" key="2">
    <source>
        <dbReference type="ARBA" id="ARBA00022475"/>
    </source>
</evidence>
<keyword evidence="2" id="KW-1003">Cell membrane</keyword>
<evidence type="ECO:0008006" key="9">
    <source>
        <dbReference type="Google" id="ProtNLM"/>
    </source>
</evidence>
<dbReference type="STRING" id="1090615.SAMN04515671_3512"/>
<dbReference type="InterPro" id="IPR022791">
    <property type="entry name" value="L-PG_synthase/AglD"/>
</dbReference>
<feature type="transmembrane region" description="Helical" evidence="6">
    <location>
        <begin position="104"/>
        <end position="127"/>
    </location>
</feature>
<name>A0A1H0RE80_9ACTN</name>
<gene>
    <name evidence="7" type="ORF">SAMN04515671_3512</name>
</gene>
<feature type="transmembrane region" description="Helical" evidence="6">
    <location>
        <begin position="173"/>
        <end position="194"/>
    </location>
</feature>
<keyword evidence="3 6" id="KW-0812">Transmembrane</keyword>
<dbReference type="RefSeq" id="WP_090478222.1">
    <property type="nucleotide sequence ID" value="NZ_LT629710.1"/>
</dbReference>
<dbReference type="Pfam" id="PF03706">
    <property type="entry name" value="LPG_synthase_TM"/>
    <property type="match status" value="1"/>
</dbReference>
<keyword evidence="4 6" id="KW-1133">Transmembrane helix</keyword>
<evidence type="ECO:0000256" key="1">
    <source>
        <dbReference type="ARBA" id="ARBA00004651"/>
    </source>
</evidence>
<feature type="transmembrane region" description="Helical" evidence="6">
    <location>
        <begin position="243"/>
        <end position="270"/>
    </location>
</feature>
<dbReference type="GO" id="GO:0005886">
    <property type="term" value="C:plasma membrane"/>
    <property type="evidence" value="ECO:0007669"/>
    <property type="project" value="UniProtKB-SubCell"/>
</dbReference>
<evidence type="ECO:0000313" key="7">
    <source>
        <dbReference type="EMBL" id="SDP27489.1"/>
    </source>
</evidence>
<dbReference type="Proteomes" id="UP000198741">
    <property type="component" value="Chromosome I"/>
</dbReference>
<keyword evidence="8" id="KW-1185">Reference proteome</keyword>
<reference evidence="7 8" key="1">
    <citation type="submission" date="2016-10" db="EMBL/GenBank/DDBJ databases">
        <authorList>
            <person name="de Groot N.N."/>
        </authorList>
    </citation>
    <scope>NUCLEOTIDE SEQUENCE [LARGE SCALE GENOMIC DNA]</scope>
    <source>
        <strain evidence="8">P4-7,KCTC 19426,CECT 7604</strain>
    </source>
</reference>
<dbReference type="PANTHER" id="PTHR39087:SF2">
    <property type="entry name" value="UPF0104 MEMBRANE PROTEIN MJ1595"/>
    <property type="match status" value="1"/>
</dbReference>